<feature type="compositionally biased region" description="Acidic residues" evidence="1">
    <location>
        <begin position="110"/>
        <end position="127"/>
    </location>
</feature>
<evidence type="ECO:0008006" key="5">
    <source>
        <dbReference type="Google" id="ProtNLM"/>
    </source>
</evidence>
<dbReference type="Proteomes" id="UP000199004">
    <property type="component" value="Unassembled WGS sequence"/>
</dbReference>
<feature type="chain" id="PRO_5011632827" description="DUF5666 domain-containing protein" evidence="2">
    <location>
        <begin position="33"/>
        <end position="209"/>
    </location>
</feature>
<dbReference type="AlphaFoldDB" id="A0A1H0DJZ3"/>
<dbReference type="OrthoDB" id="8737820at2"/>
<protein>
    <recommendedName>
        <fullName evidence="5">DUF5666 domain-containing protein</fullName>
    </recommendedName>
</protein>
<gene>
    <name evidence="3" type="ORF">SAMN05192576_2594</name>
</gene>
<dbReference type="STRING" id="1005944.SAMN05192576_2594"/>
<keyword evidence="2" id="KW-0732">Signal</keyword>
<feature type="signal peptide" evidence="2">
    <location>
        <begin position="1"/>
        <end position="32"/>
    </location>
</feature>
<keyword evidence="4" id="KW-1185">Reference proteome</keyword>
<feature type="region of interest" description="Disordered" evidence="1">
    <location>
        <begin position="82"/>
        <end position="127"/>
    </location>
</feature>
<accession>A0A1H0DJZ3</accession>
<proteinExistence type="predicted"/>
<evidence type="ECO:0000256" key="1">
    <source>
        <dbReference type="SAM" id="MobiDB-lite"/>
    </source>
</evidence>
<dbReference type="RefSeq" id="WP_143016184.1">
    <property type="nucleotide sequence ID" value="NZ_BKAE01000013.1"/>
</dbReference>
<sequence>MTLHDPLPGRTVAVGAALAAAGLFGVMPLAHAGSSDADGDGIPHRWERSHGMNPFKAADARADFDLDRLSNLREYRLGSRIRDEDSDNDGHDDGDEVRDGFGSTALNDRDTDDDGDSDGDGESDEDEADVLGTIDSFDGTTLVVTSVNGFIVSGMVTEDTKVELEEDGEDGEGAGATTADLQPGVTVAEIEFDDETGAIEEAEIYLTSP</sequence>
<evidence type="ECO:0000256" key="2">
    <source>
        <dbReference type="SAM" id="SignalP"/>
    </source>
</evidence>
<name>A0A1H0DJZ3_9ACTN</name>
<evidence type="ECO:0000313" key="4">
    <source>
        <dbReference type="Proteomes" id="UP000199004"/>
    </source>
</evidence>
<organism evidence="3 4">
    <name type="scientific">Nocardioides szechwanensis</name>
    <dbReference type="NCBI Taxonomy" id="1005944"/>
    <lineage>
        <taxon>Bacteria</taxon>
        <taxon>Bacillati</taxon>
        <taxon>Actinomycetota</taxon>
        <taxon>Actinomycetes</taxon>
        <taxon>Propionibacteriales</taxon>
        <taxon>Nocardioidaceae</taxon>
        <taxon>Nocardioides</taxon>
    </lineage>
</organism>
<dbReference type="EMBL" id="FNIC01000004">
    <property type="protein sequence ID" value="SDN70490.1"/>
    <property type="molecule type" value="Genomic_DNA"/>
</dbReference>
<feature type="compositionally biased region" description="Basic and acidic residues" evidence="1">
    <location>
        <begin position="82"/>
        <end position="91"/>
    </location>
</feature>
<reference evidence="3 4" key="1">
    <citation type="submission" date="2016-10" db="EMBL/GenBank/DDBJ databases">
        <authorList>
            <person name="de Groot N.N."/>
        </authorList>
    </citation>
    <scope>NUCLEOTIDE SEQUENCE [LARGE SCALE GENOMIC DNA]</scope>
    <source>
        <strain evidence="3 4">CGMCC 1.11147</strain>
    </source>
</reference>
<evidence type="ECO:0000313" key="3">
    <source>
        <dbReference type="EMBL" id="SDN70490.1"/>
    </source>
</evidence>